<feature type="transmembrane region" description="Helical" evidence="1">
    <location>
        <begin position="68"/>
        <end position="93"/>
    </location>
</feature>
<accession>A0A3E2U4N8</accession>
<proteinExistence type="predicted"/>
<keyword evidence="1" id="KW-1133">Transmembrane helix</keyword>
<protein>
    <submittedName>
        <fullName evidence="2">Uncharacterized protein</fullName>
    </submittedName>
</protein>
<keyword evidence="1" id="KW-0812">Transmembrane</keyword>
<dbReference type="Proteomes" id="UP000260991">
    <property type="component" value="Unassembled WGS sequence"/>
</dbReference>
<evidence type="ECO:0000313" key="2">
    <source>
        <dbReference type="EMBL" id="RGB91158.1"/>
    </source>
</evidence>
<dbReference type="AlphaFoldDB" id="A0A3E2U4N8"/>
<reference evidence="2 3" key="1">
    <citation type="submission" date="2018-08" db="EMBL/GenBank/DDBJ databases">
        <title>A genome reference for cultivated species of the human gut microbiota.</title>
        <authorList>
            <person name="Zou Y."/>
            <person name="Xue W."/>
            <person name="Luo G."/>
        </authorList>
    </citation>
    <scope>NUCLEOTIDE SEQUENCE [LARGE SCALE GENOMIC DNA]</scope>
    <source>
        <strain evidence="2 3">AF32-8AC</strain>
    </source>
</reference>
<keyword evidence="1" id="KW-0472">Membrane</keyword>
<comment type="caution">
    <text evidence="2">The sequence shown here is derived from an EMBL/GenBank/DDBJ whole genome shotgun (WGS) entry which is preliminary data.</text>
</comment>
<evidence type="ECO:0000313" key="3">
    <source>
        <dbReference type="Proteomes" id="UP000260991"/>
    </source>
</evidence>
<feature type="transmembrane region" description="Helical" evidence="1">
    <location>
        <begin position="29"/>
        <end position="48"/>
    </location>
</feature>
<dbReference type="EMBL" id="QVER01000009">
    <property type="protein sequence ID" value="RGB91158.1"/>
    <property type="molecule type" value="Genomic_DNA"/>
</dbReference>
<sequence length="94" mass="11133">MVYFLRKNSSPVWGLFWSQNGDRLAIQQYIAHYGLLSSIFFAFLQTFLKNLCGEAFNFFTYFPWKTFYPQYLVAFLCLGHKVVSQTQVCLFYVL</sequence>
<evidence type="ECO:0000256" key="1">
    <source>
        <dbReference type="SAM" id="Phobius"/>
    </source>
</evidence>
<name>A0A3E2U4N8_9FIRM</name>
<gene>
    <name evidence="2" type="ORF">DWZ46_08715</name>
</gene>
<organism evidence="2 3">
    <name type="scientific">Faecalibacterium prausnitzii</name>
    <dbReference type="NCBI Taxonomy" id="853"/>
    <lineage>
        <taxon>Bacteria</taxon>
        <taxon>Bacillati</taxon>
        <taxon>Bacillota</taxon>
        <taxon>Clostridia</taxon>
        <taxon>Eubacteriales</taxon>
        <taxon>Oscillospiraceae</taxon>
        <taxon>Faecalibacterium</taxon>
    </lineage>
</organism>